<protein>
    <submittedName>
        <fullName evidence="1">Uncharacterized protein</fullName>
    </submittedName>
</protein>
<comment type="caution">
    <text evidence="1">The sequence shown here is derived from an EMBL/GenBank/DDBJ whole genome shotgun (WGS) entry which is preliminary data.</text>
</comment>
<name>A0A0G0Z5Q3_9BACT</name>
<dbReference type="EMBL" id="LCDB01000016">
    <property type="protein sequence ID" value="KKS44027.1"/>
    <property type="molecule type" value="Genomic_DNA"/>
</dbReference>
<dbReference type="Proteomes" id="UP000033986">
    <property type="component" value="Unassembled WGS sequence"/>
</dbReference>
<organism evidence="1 2">
    <name type="scientific">Candidatus Azambacteria bacterium GW2011_GWB1_42_17</name>
    <dbReference type="NCBI Taxonomy" id="1618615"/>
    <lineage>
        <taxon>Bacteria</taxon>
        <taxon>Candidatus Azamiibacteriota</taxon>
    </lineage>
</organism>
<evidence type="ECO:0000313" key="1">
    <source>
        <dbReference type="EMBL" id="KKS44027.1"/>
    </source>
</evidence>
<evidence type="ECO:0000313" key="2">
    <source>
        <dbReference type="Proteomes" id="UP000033986"/>
    </source>
</evidence>
<reference evidence="1 2" key="1">
    <citation type="journal article" date="2015" name="Nature">
        <title>rRNA introns, odd ribosomes, and small enigmatic genomes across a large radiation of phyla.</title>
        <authorList>
            <person name="Brown C.T."/>
            <person name="Hug L.A."/>
            <person name="Thomas B.C."/>
            <person name="Sharon I."/>
            <person name="Castelle C.J."/>
            <person name="Singh A."/>
            <person name="Wilkins M.J."/>
            <person name="Williams K.H."/>
            <person name="Banfield J.F."/>
        </authorList>
    </citation>
    <scope>NUCLEOTIDE SEQUENCE [LARGE SCALE GENOMIC DNA]</scope>
</reference>
<sequence>MAEKVQVVVVKISVEDLRALQALSIIDERSVGDLIREAIKKYVESRRNAPGLDSQIEIARKIQEDLWKALHTPRRD</sequence>
<proteinExistence type="predicted"/>
<gene>
    <name evidence="1" type="ORF">UV07_C0016G0009</name>
</gene>
<dbReference type="GO" id="GO:0006355">
    <property type="term" value="P:regulation of DNA-templated transcription"/>
    <property type="evidence" value="ECO:0007669"/>
    <property type="project" value="InterPro"/>
</dbReference>
<accession>A0A0G0Z5Q3</accession>
<dbReference type="AlphaFoldDB" id="A0A0G0Z5Q3"/>